<evidence type="ECO:0000256" key="8">
    <source>
        <dbReference type="ARBA" id="ARBA00022801"/>
    </source>
</evidence>
<evidence type="ECO:0000313" key="10">
    <source>
        <dbReference type="EMBL" id="SHE29502.1"/>
    </source>
</evidence>
<sequence length="422" mass="47297">MTYKIKEKGDNMQNIDNLKEAYAKLCITTGINLEAGQTLVISASVDGAEFVRMAARHAYEEGAKEVHVNWNDGKISKMKYHYAPMEVFEKFPQWYAEGMVSYAKEGAAFLSIINQDPELLKNADPKKIAASNKASSIAMKEFRKYTMNNINSWCVAAIPGKEWAKSLFPEQEEEEGMDMLWEAILKANRIDWDDPEKAWNEHMENLSKRINFLNERSFDKLVYSSNNGTELVVSLPKGHVWTGGGEYNSKSRFFIANMPTEEVFTLPDKHGVEGVVYGTKPLFYSGNMIDGFYFRFEKGKIVDFGADTGEDVLKGLLSIDDGARYLGEVALVPYDSPISNTGLLFKNTLFDENASCHLALGKAYPTCIKDGEKMSDEELEKAGVNDSLTHVDFMIGSEDMKITGIDKSGKETPVFINGNWAI</sequence>
<dbReference type="InterPro" id="IPR052170">
    <property type="entry name" value="M29_Exopeptidase"/>
</dbReference>
<dbReference type="PANTHER" id="PTHR34448:SF3">
    <property type="entry name" value="AMINOPEPTIDASE AMPS"/>
    <property type="match status" value="1"/>
</dbReference>
<reference evidence="10 11" key="1">
    <citation type="submission" date="2016-11" db="EMBL/GenBank/DDBJ databases">
        <authorList>
            <person name="Jaros S."/>
            <person name="Januszkiewicz K."/>
            <person name="Wedrychowicz H."/>
        </authorList>
    </citation>
    <scope>NUCLEOTIDE SEQUENCE [LARGE SCALE GENOMIC DNA]</scope>
    <source>
        <strain evidence="10 11">DSM 14828</strain>
    </source>
</reference>
<comment type="cofactor">
    <cofactor evidence="1">
        <name>Co(2+)</name>
        <dbReference type="ChEBI" id="CHEBI:48828"/>
    </cofactor>
</comment>
<comment type="cofactor">
    <cofactor evidence="2">
        <name>Mg(2+)</name>
        <dbReference type="ChEBI" id="CHEBI:18420"/>
    </cofactor>
</comment>
<dbReference type="PANTHER" id="PTHR34448">
    <property type="entry name" value="AMINOPEPTIDASE"/>
    <property type="match status" value="1"/>
</dbReference>
<keyword evidence="11" id="KW-1185">Reference proteome</keyword>
<evidence type="ECO:0000256" key="9">
    <source>
        <dbReference type="ARBA" id="ARBA00023049"/>
    </source>
</evidence>
<keyword evidence="5 10" id="KW-0031">Aminopeptidase</keyword>
<evidence type="ECO:0000256" key="5">
    <source>
        <dbReference type="ARBA" id="ARBA00022438"/>
    </source>
</evidence>
<dbReference type="STRING" id="1120975.SAMN02746064_00194"/>
<evidence type="ECO:0000313" key="11">
    <source>
        <dbReference type="Proteomes" id="UP000184251"/>
    </source>
</evidence>
<comment type="cofactor">
    <cofactor evidence="3">
        <name>Zn(2+)</name>
        <dbReference type="ChEBI" id="CHEBI:29105"/>
    </cofactor>
</comment>
<accession>A0A1M4SBE1</accession>
<evidence type="ECO:0000256" key="1">
    <source>
        <dbReference type="ARBA" id="ARBA00001941"/>
    </source>
</evidence>
<evidence type="ECO:0000256" key="2">
    <source>
        <dbReference type="ARBA" id="ARBA00001946"/>
    </source>
</evidence>
<dbReference type="GO" id="GO:0008237">
    <property type="term" value="F:metallopeptidase activity"/>
    <property type="evidence" value="ECO:0007669"/>
    <property type="project" value="UniProtKB-KW"/>
</dbReference>
<dbReference type="GO" id="GO:0006508">
    <property type="term" value="P:proteolysis"/>
    <property type="evidence" value="ECO:0007669"/>
    <property type="project" value="UniProtKB-KW"/>
</dbReference>
<dbReference type="GO" id="GO:0004177">
    <property type="term" value="F:aminopeptidase activity"/>
    <property type="evidence" value="ECO:0007669"/>
    <property type="project" value="UniProtKB-KW"/>
</dbReference>
<dbReference type="PRINTS" id="PR00919">
    <property type="entry name" value="THERMOPTASE"/>
</dbReference>
<keyword evidence="6" id="KW-0645">Protease</keyword>
<keyword evidence="9" id="KW-0482">Metalloprotease</keyword>
<dbReference type="InterPro" id="IPR000787">
    <property type="entry name" value="Peptidase_M29"/>
</dbReference>
<evidence type="ECO:0000256" key="6">
    <source>
        <dbReference type="ARBA" id="ARBA00022670"/>
    </source>
</evidence>
<dbReference type="GO" id="GO:0046872">
    <property type="term" value="F:metal ion binding"/>
    <property type="evidence" value="ECO:0007669"/>
    <property type="project" value="UniProtKB-KW"/>
</dbReference>
<comment type="similarity">
    <text evidence="4">Belongs to the peptidase M29 family.</text>
</comment>
<dbReference type="EMBL" id="FQTU01000001">
    <property type="protein sequence ID" value="SHE29502.1"/>
    <property type="molecule type" value="Genomic_DNA"/>
</dbReference>
<gene>
    <name evidence="10" type="ORF">SAMN02746064_00194</name>
</gene>
<keyword evidence="8" id="KW-0378">Hydrolase</keyword>
<evidence type="ECO:0000256" key="7">
    <source>
        <dbReference type="ARBA" id="ARBA00022723"/>
    </source>
</evidence>
<keyword evidence="7" id="KW-0479">Metal-binding</keyword>
<dbReference type="Proteomes" id="UP000184251">
    <property type="component" value="Unassembled WGS sequence"/>
</dbReference>
<dbReference type="SUPFAM" id="SSF144052">
    <property type="entry name" value="Thermophilic metalloprotease-like"/>
    <property type="match status" value="1"/>
</dbReference>
<evidence type="ECO:0000256" key="4">
    <source>
        <dbReference type="ARBA" id="ARBA00008236"/>
    </source>
</evidence>
<protein>
    <submittedName>
        <fullName evidence="10">Aminopeptidase</fullName>
    </submittedName>
</protein>
<dbReference type="Gene3D" id="3.40.1830.10">
    <property type="entry name" value="Thermophilic metalloprotease (M29)"/>
    <property type="match status" value="1"/>
</dbReference>
<dbReference type="InterPro" id="IPR035097">
    <property type="entry name" value="M29_N-terminal"/>
</dbReference>
<name>A0A1M4SBE1_9FIRM</name>
<proteinExistence type="inferred from homology"/>
<dbReference type="Pfam" id="PF02073">
    <property type="entry name" value="Peptidase_M29"/>
    <property type="match status" value="1"/>
</dbReference>
<evidence type="ECO:0000256" key="3">
    <source>
        <dbReference type="ARBA" id="ARBA00001947"/>
    </source>
</evidence>
<dbReference type="AlphaFoldDB" id="A0A1M4SBE1"/>
<organism evidence="10 11">
    <name type="scientific">Alkalibacter saccharofermentans DSM 14828</name>
    <dbReference type="NCBI Taxonomy" id="1120975"/>
    <lineage>
        <taxon>Bacteria</taxon>
        <taxon>Bacillati</taxon>
        <taxon>Bacillota</taxon>
        <taxon>Clostridia</taxon>
        <taxon>Eubacteriales</taxon>
        <taxon>Eubacteriaceae</taxon>
        <taxon>Alkalibacter</taxon>
    </lineage>
</organism>